<evidence type="ECO:0000313" key="1">
    <source>
        <dbReference type="EMBL" id="VVO58551.1"/>
    </source>
</evidence>
<sequence length="79" mass="9050">MTGQIVVFKPKKRLHESNSGKSLIRNLVAIYMRGKSAGLLGVSHMEDIVFSHKKHDFPEHRNVFFAGFHDGNLERWSSK</sequence>
<name>A0ABD7VAE1_PSEFL</name>
<dbReference type="AlphaFoldDB" id="A0ABD7VAE1"/>
<gene>
    <name evidence="1" type="ORF">PS732_00694</name>
</gene>
<reference evidence="1 2" key="1">
    <citation type="submission" date="2019-09" db="EMBL/GenBank/DDBJ databases">
        <authorList>
            <person name="Chandra G."/>
            <person name="Truman W A."/>
        </authorList>
    </citation>
    <scope>NUCLEOTIDE SEQUENCE [LARGE SCALE GENOMIC DNA]</scope>
    <source>
        <strain evidence="1">PS732</strain>
    </source>
</reference>
<dbReference type="Proteomes" id="UP000325779">
    <property type="component" value="Unassembled WGS sequence"/>
</dbReference>
<dbReference type="EMBL" id="CABVIJ010000002">
    <property type="protein sequence ID" value="VVO58551.1"/>
    <property type="molecule type" value="Genomic_DNA"/>
</dbReference>
<proteinExistence type="predicted"/>
<organism evidence="1 2">
    <name type="scientific">Pseudomonas fluorescens</name>
    <dbReference type="NCBI Taxonomy" id="294"/>
    <lineage>
        <taxon>Bacteria</taxon>
        <taxon>Pseudomonadati</taxon>
        <taxon>Pseudomonadota</taxon>
        <taxon>Gammaproteobacteria</taxon>
        <taxon>Pseudomonadales</taxon>
        <taxon>Pseudomonadaceae</taxon>
        <taxon>Pseudomonas</taxon>
    </lineage>
</organism>
<comment type="caution">
    <text evidence="1">The sequence shown here is derived from an EMBL/GenBank/DDBJ whole genome shotgun (WGS) entry which is preliminary data.</text>
</comment>
<protein>
    <submittedName>
        <fullName evidence="1">Uncharacterized protein</fullName>
    </submittedName>
</protein>
<accession>A0ABD7VAE1</accession>
<evidence type="ECO:0000313" key="2">
    <source>
        <dbReference type="Proteomes" id="UP000325779"/>
    </source>
</evidence>